<dbReference type="EMBL" id="BOMI01000106">
    <property type="protein sequence ID" value="GID76634.1"/>
    <property type="molecule type" value="Genomic_DNA"/>
</dbReference>
<dbReference type="Proteomes" id="UP000609879">
    <property type="component" value="Unassembled WGS sequence"/>
</dbReference>
<evidence type="ECO:0000256" key="1">
    <source>
        <dbReference type="ARBA" id="ARBA00000085"/>
    </source>
</evidence>
<evidence type="ECO:0000256" key="2">
    <source>
        <dbReference type="ARBA" id="ARBA00012438"/>
    </source>
</evidence>
<dbReference type="SUPFAM" id="SSF55874">
    <property type="entry name" value="ATPase domain of HSP90 chaperone/DNA topoisomerase II/histidine kinase"/>
    <property type="match status" value="1"/>
</dbReference>
<accession>A0ABQ3Y9H3</accession>
<evidence type="ECO:0000259" key="13">
    <source>
        <dbReference type="Pfam" id="PF07730"/>
    </source>
</evidence>
<feature type="domain" description="Histidine kinase/HSP90-like ATPase" evidence="12">
    <location>
        <begin position="286"/>
        <end position="376"/>
    </location>
</feature>
<proteinExistence type="predicted"/>
<dbReference type="Gene3D" id="3.30.565.10">
    <property type="entry name" value="Histidine kinase-like ATPase, C-terminal domain"/>
    <property type="match status" value="1"/>
</dbReference>
<keyword evidence="9" id="KW-0175">Coiled coil</keyword>
<keyword evidence="15" id="KW-1185">Reference proteome</keyword>
<feature type="transmembrane region" description="Helical" evidence="11">
    <location>
        <begin position="55"/>
        <end position="82"/>
    </location>
</feature>
<dbReference type="PANTHER" id="PTHR24421">
    <property type="entry name" value="NITRATE/NITRITE SENSOR PROTEIN NARX-RELATED"/>
    <property type="match status" value="1"/>
</dbReference>
<dbReference type="EC" id="2.7.13.3" evidence="2"/>
<comment type="catalytic activity">
    <reaction evidence="1">
        <text>ATP + protein L-histidine = ADP + protein N-phospho-L-histidine.</text>
        <dbReference type="EC" id="2.7.13.3"/>
    </reaction>
</comment>
<dbReference type="InterPro" id="IPR011712">
    <property type="entry name" value="Sig_transdc_His_kin_sub3_dim/P"/>
</dbReference>
<name>A0ABQ3Y9H3_9ACTN</name>
<keyword evidence="7" id="KW-0067">ATP-binding</keyword>
<keyword evidence="8" id="KW-0902">Two-component regulatory system</keyword>
<dbReference type="PANTHER" id="PTHR24421:SF10">
    <property type="entry name" value="NITRATE_NITRITE SENSOR PROTEIN NARQ"/>
    <property type="match status" value="1"/>
</dbReference>
<evidence type="ECO:0000256" key="3">
    <source>
        <dbReference type="ARBA" id="ARBA00022553"/>
    </source>
</evidence>
<feature type="coiled-coil region" evidence="9">
    <location>
        <begin position="148"/>
        <end position="182"/>
    </location>
</feature>
<dbReference type="Pfam" id="PF02518">
    <property type="entry name" value="HATPase_c"/>
    <property type="match status" value="1"/>
</dbReference>
<gene>
    <name evidence="14" type="ORF">Ade02nite_52750</name>
</gene>
<keyword evidence="6" id="KW-0418">Kinase</keyword>
<keyword evidence="11" id="KW-1133">Transmembrane helix</keyword>
<feature type="compositionally biased region" description="Basic and acidic residues" evidence="10">
    <location>
        <begin position="374"/>
        <end position="387"/>
    </location>
</feature>
<feature type="region of interest" description="Disordered" evidence="10">
    <location>
        <begin position="374"/>
        <end position="487"/>
    </location>
</feature>
<evidence type="ECO:0000256" key="6">
    <source>
        <dbReference type="ARBA" id="ARBA00022777"/>
    </source>
</evidence>
<dbReference type="CDD" id="cd16917">
    <property type="entry name" value="HATPase_UhpB-NarQ-NarX-like"/>
    <property type="match status" value="1"/>
</dbReference>
<dbReference type="Gene3D" id="1.20.5.1930">
    <property type="match status" value="1"/>
</dbReference>
<keyword evidence="4" id="KW-0808">Transferase</keyword>
<dbReference type="RefSeq" id="WP_203769439.1">
    <property type="nucleotide sequence ID" value="NZ_BAAABO010000045.1"/>
</dbReference>
<evidence type="ECO:0000256" key="9">
    <source>
        <dbReference type="SAM" id="Coils"/>
    </source>
</evidence>
<evidence type="ECO:0000313" key="15">
    <source>
        <dbReference type="Proteomes" id="UP000609879"/>
    </source>
</evidence>
<evidence type="ECO:0000256" key="4">
    <source>
        <dbReference type="ARBA" id="ARBA00022679"/>
    </source>
</evidence>
<evidence type="ECO:0000256" key="7">
    <source>
        <dbReference type="ARBA" id="ARBA00022840"/>
    </source>
</evidence>
<evidence type="ECO:0000256" key="11">
    <source>
        <dbReference type="SAM" id="Phobius"/>
    </source>
</evidence>
<organism evidence="14 15">
    <name type="scientific">Paractinoplanes deccanensis</name>
    <dbReference type="NCBI Taxonomy" id="113561"/>
    <lineage>
        <taxon>Bacteria</taxon>
        <taxon>Bacillati</taxon>
        <taxon>Actinomycetota</taxon>
        <taxon>Actinomycetes</taxon>
        <taxon>Micromonosporales</taxon>
        <taxon>Micromonosporaceae</taxon>
        <taxon>Paractinoplanes</taxon>
    </lineage>
</organism>
<dbReference type="InterPro" id="IPR036890">
    <property type="entry name" value="HATPase_C_sf"/>
</dbReference>
<dbReference type="InterPro" id="IPR050482">
    <property type="entry name" value="Sensor_HK_TwoCompSys"/>
</dbReference>
<protein>
    <recommendedName>
        <fullName evidence="2">histidine kinase</fullName>
        <ecNumber evidence="2">2.7.13.3</ecNumber>
    </recommendedName>
</protein>
<feature type="compositionally biased region" description="Basic and acidic residues" evidence="10">
    <location>
        <begin position="450"/>
        <end position="460"/>
    </location>
</feature>
<evidence type="ECO:0000256" key="5">
    <source>
        <dbReference type="ARBA" id="ARBA00022741"/>
    </source>
</evidence>
<keyword evidence="3" id="KW-0597">Phosphoprotein</keyword>
<keyword evidence="11" id="KW-0472">Membrane</keyword>
<comment type="caution">
    <text evidence="14">The sequence shown here is derived from an EMBL/GenBank/DDBJ whole genome shotgun (WGS) entry which is preliminary data.</text>
</comment>
<sequence length="487" mass="49976">MGSARVDAAIAAGVAGVLLTAGLVEQRPGAETHPIGYALLVAAGLALAVRRRAPVAVLIAVGVCTVGYQAAGFDVVAVAFLVGVYSAVRAGHRLATVVTSVAMLAALPVVALVAGPLVAGPPAAATVSVTEALAQARGVLEIAWLVAAGAAGEALRQAERRADEAERTREEIALRRADEERLHIARELHDSLTHQISVIKVQSEAAVHVAERKGEPVPDALLAIREAGRQASRELRATLEALRDDGLAPPYGIDQIPDLVEQSRAAGVDATLTVEGSPADVPAAVERTAYRIVQESLTNVARHAAPAAATVSVRYRPTAMTIQVDDNGAASRGAAAPPPGIGLLGMRERVTALGGHLHAGPRPEGGFRVRAELPLEGDRPPRREVGRLPHPGGDGSRDREVGRLPHPGGDGSRDREAAGAASPEGDRAVGSGAGSREVARAAGRQALSREVQRGQKRDGDPADGARGGDGAQGRSGEWAEDATGSVG</sequence>
<evidence type="ECO:0000313" key="14">
    <source>
        <dbReference type="EMBL" id="GID76634.1"/>
    </source>
</evidence>
<keyword evidence="11" id="KW-0812">Transmembrane</keyword>
<reference evidence="14 15" key="1">
    <citation type="submission" date="2021-01" db="EMBL/GenBank/DDBJ databases">
        <title>Whole genome shotgun sequence of Actinoplanes deccanensis NBRC 13994.</title>
        <authorList>
            <person name="Komaki H."/>
            <person name="Tamura T."/>
        </authorList>
    </citation>
    <scope>NUCLEOTIDE SEQUENCE [LARGE SCALE GENOMIC DNA]</scope>
    <source>
        <strain evidence="14 15">NBRC 13994</strain>
    </source>
</reference>
<evidence type="ECO:0000256" key="8">
    <source>
        <dbReference type="ARBA" id="ARBA00023012"/>
    </source>
</evidence>
<feature type="domain" description="Signal transduction histidine kinase subgroup 3 dimerisation and phosphoacceptor" evidence="13">
    <location>
        <begin position="180"/>
        <end position="246"/>
    </location>
</feature>
<dbReference type="InterPro" id="IPR003594">
    <property type="entry name" value="HATPase_dom"/>
</dbReference>
<evidence type="ECO:0000256" key="10">
    <source>
        <dbReference type="SAM" id="MobiDB-lite"/>
    </source>
</evidence>
<feature type="transmembrane region" description="Helical" evidence="11">
    <location>
        <begin position="94"/>
        <end position="119"/>
    </location>
</feature>
<dbReference type="Pfam" id="PF07730">
    <property type="entry name" value="HisKA_3"/>
    <property type="match status" value="1"/>
</dbReference>
<keyword evidence="5" id="KW-0547">Nucleotide-binding</keyword>
<evidence type="ECO:0000259" key="12">
    <source>
        <dbReference type="Pfam" id="PF02518"/>
    </source>
</evidence>